<dbReference type="CDD" id="cd18785">
    <property type="entry name" value="SF2_C"/>
    <property type="match status" value="1"/>
</dbReference>
<dbReference type="Pfam" id="PF00271">
    <property type="entry name" value="Helicase_C"/>
    <property type="match status" value="1"/>
</dbReference>
<dbReference type="SMART" id="SM00490">
    <property type="entry name" value="HELICc"/>
    <property type="match status" value="1"/>
</dbReference>
<comment type="caution">
    <text evidence="2">The sequence shown here is derived from an EMBL/GenBank/DDBJ whole genome shotgun (WGS) entry which is preliminary data.</text>
</comment>
<dbReference type="GO" id="GO:0004386">
    <property type="term" value="F:helicase activity"/>
    <property type="evidence" value="ECO:0007669"/>
    <property type="project" value="UniProtKB-KW"/>
</dbReference>
<feature type="domain" description="Helicase ATP-binding" evidence="1">
    <location>
        <begin position="124"/>
        <end position="272"/>
    </location>
</feature>
<protein>
    <submittedName>
        <fullName evidence="2">Superfamily II DNA or RNA helicase</fullName>
    </submittedName>
</protein>
<dbReference type="EMBL" id="VLLC01000010">
    <property type="protein sequence ID" value="TWI72435.1"/>
    <property type="molecule type" value="Genomic_DNA"/>
</dbReference>
<dbReference type="InterPro" id="IPR006935">
    <property type="entry name" value="Helicase/UvrB_N"/>
</dbReference>
<dbReference type="SMART" id="SM00487">
    <property type="entry name" value="DEXDc"/>
    <property type="match status" value="1"/>
</dbReference>
<dbReference type="GO" id="GO:0005524">
    <property type="term" value="F:ATP binding"/>
    <property type="evidence" value="ECO:0007669"/>
    <property type="project" value="InterPro"/>
</dbReference>
<dbReference type="CDD" id="cd17926">
    <property type="entry name" value="DEXHc_RE"/>
    <property type="match status" value="1"/>
</dbReference>
<proteinExistence type="predicted"/>
<keyword evidence="2" id="KW-0347">Helicase</keyword>
<organism evidence="2 3">
    <name type="scientific">Desulfobotulus alkaliphilus</name>
    <dbReference type="NCBI Taxonomy" id="622671"/>
    <lineage>
        <taxon>Bacteria</taxon>
        <taxon>Pseudomonadati</taxon>
        <taxon>Thermodesulfobacteriota</taxon>
        <taxon>Desulfobacteria</taxon>
        <taxon>Desulfobacterales</taxon>
        <taxon>Desulfobacteraceae</taxon>
        <taxon>Desulfobotulus</taxon>
    </lineage>
</organism>
<dbReference type="InterPro" id="IPR050742">
    <property type="entry name" value="Helicase_Restrict-Modif_Enz"/>
</dbReference>
<dbReference type="OrthoDB" id="9804086at2"/>
<evidence type="ECO:0000313" key="3">
    <source>
        <dbReference type="Proteomes" id="UP000318307"/>
    </source>
</evidence>
<dbReference type="GO" id="GO:0005829">
    <property type="term" value="C:cytosol"/>
    <property type="evidence" value="ECO:0007669"/>
    <property type="project" value="TreeGrafter"/>
</dbReference>
<sequence>MQTTSFSTGNTNSLPLLRLGRDLEVRRLPESLKEELCRTLRMENPKWLENQRMGRWNGNTPKHLFFYTEEKDGGLRIPRGFTRSLMLMLRSHGFSWELEDQRLFLPEVHFHFTGKLRDFQQKAVSAMAAKEFGTLNAPTGAGKTVMALALVAARKQPALIVVHTRELALQWVSRIEEFLEIPEDHIGMVGGGKNRIGEKITVALVQSLVKNKEEISPRIGHIIVDECHRTPSKTFTDAVSAFPARYSLGLSATLFRRDNLARLIFWYLGDVHHGVDSRNLVRSGDILAAEVHFRKTDFKAFHDPVTAYAKMMKELITDKARNHLIAEDVARQCRIQGDGVILVLSDRRQHCEILHGLLRYGHKIRASLLTGDLKTSERKEVREALDAGEVQVLVATGQLIGEGFDCRDLSTLFLATPIRFSGRLLQYLGRILRPSDGKKTARVFDYVDIHVDVLTSMARHRLRVYGENQNKDEWNRLFPEDCSF</sequence>
<dbReference type="InterPro" id="IPR001650">
    <property type="entry name" value="Helicase_C-like"/>
</dbReference>
<keyword evidence="3" id="KW-1185">Reference proteome</keyword>
<dbReference type="Proteomes" id="UP000318307">
    <property type="component" value="Unassembled WGS sequence"/>
</dbReference>
<dbReference type="GO" id="GO:0003677">
    <property type="term" value="F:DNA binding"/>
    <property type="evidence" value="ECO:0007669"/>
    <property type="project" value="InterPro"/>
</dbReference>
<name>A0A562RTI9_9BACT</name>
<dbReference type="PROSITE" id="PS51192">
    <property type="entry name" value="HELICASE_ATP_BIND_1"/>
    <property type="match status" value="1"/>
</dbReference>
<evidence type="ECO:0000313" key="2">
    <source>
        <dbReference type="EMBL" id="TWI72435.1"/>
    </source>
</evidence>
<dbReference type="InterPro" id="IPR027417">
    <property type="entry name" value="P-loop_NTPase"/>
</dbReference>
<dbReference type="Pfam" id="PF04851">
    <property type="entry name" value="ResIII"/>
    <property type="match status" value="1"/>
</dbReference>
<dbReference type="GO" id="GO:0016787">
    <property type="term" value="F:hydrolase activity"/>
    <property type="evidence" value="ECO:0007669"/>
    <property type="project" value="InterPro"/>
</dbReference>
<dbReference type="InterPro" id="IPR014001">
    <property type="entry name" value="Helicase_ATP-bd"/>
</dbReference>
<dbReference type="AlphaFoldDB" id="A0A562RTI9"/>
<accession>A0A562RTI9</accession>
<evidence type="ECO:0000259" key="1">
    <source>
        <dbReference type="PROSITE" id="PS51192"/>
    </source>
</evidence>
<dbReference type="Gene3D" id="3.40.50.300">
    <property type="entry name" value="P-loop containing nucleotide triphosphate hydrolases"/>
    <property type="match status" value="2"/>
</dbReference>
<dbReference type="PANTHER" id="PTHR47396">
    <property type="entry name" value="TYPE I RESTRICTION ENZYME ECOKI R PROTEIN"/>
    <property type="match status" value="1"/>
</dbReference>
<dbReference type="PANTHER" id="PTHR47396:SF1">
    <property type="entry name" value="ATP-DEPENDENT HELICASE IRC3-RELATED"/>
    <property type="match status" value="1"/>
</dbReference>
<reference evidence="2 3" key="1">
    <citation type="submission" date="2019-07" db="EMBL/GenBank/DDBJ databases">
        <title>Genome sequencing of 100 strains of the haloalkaliphilic chemolithoautotrophic sulfur-oxidizing bacterium Thioalkalivibrio.</title>
        <authorList>
            <person name="Muyzer G."/>
        </authorList>
    </citation>
    <scope>NUCLEOTIDE SEQUENCE [LARGE SCALE GENOMIC DNA]</scope>
    <source>
        <strain evidence="2 3">ASO4-4</strain>
    </source>
</reference>
<dbReference type="SUPFAM" id="SSF52540">
    <property type="entry name" value="P-loop containing nucleoside triphosphate hydrolases"/>
    <property type="match status" value="2"/>
</dbReference>
<gene>
    <name evidence="2" type="ORF">LZ24_01577</name>
</gene>
<keyword evidence="2" id="KW-0067">ATP-binding</keyword>
<keyword evidence="2" id="KW-0378">Hydrolase</keyword>
<keyword evidence="2" id="KW-0547">Nucleotide-binding</keyword>
<dbReference type="RefSeq" id="WP_144684245.1">
    <property type="nucleotide sequence ID" value="NZ_VLLC01000010.1"/>
</dbReference>